<comment type="similarity">
    <text evidence="1">Belongs to the universal stress protein A family.</text>
</comment>
<evidence type="ECO:0000259" key="3">
    <source>
        <dbReference type="Pfam" id="PF00582"/>
    </source>
</evidence>
<organism evidence="4 5">
    <name type="scientific">Neisseria meningitidis serogroup B</name>
    <dbReference type="NCBI Taxonomy" id="491"/>
    <lineage>
        <taxon>Bacteria</taxon>
        <taxon>Pseudomonadati</taxon>
        <taxon>Pseudomonadota</taxon>
        <taxon>Betaproteobacteria</taxon>
        <taxon>Neisseriales</taxon>
        <taxon>Neisseriaceae</taxon>
        <taxon>Neisseria</taxon>
    </lineage>
</organism>
<dbReference type="InterPro" id="IPR014729">
    <property type="entry name" value="Rossmann-like_a/b/a_fold"/>
</dbReference>
<dbReference type="PANTHER" id="PTHR46268">
    <property type="entry name" value="STRESS RESPONSE PROTEIN NHAX"/>
    <property type="match status" value="1"/>
</dbReference>
<feature type="region of interest" description="Disordered" evidence="2">
    <location>
        <begin position="1"/>
        <end position="20"/>
    </location>
</feature>
<dbReference type="PANTHER" id="PTHR46268:SF15">
    <property type="entry name" value="UNIVERSAL STRESS PROTEIN HP_0031"/>
    <property type="match status" value="1"/>
</dbReference>
<protein>
    <submittedName>
        <fullName evidence="4">Universal stress protein UspA and related nucleotide-binding proteins</fullName>
    </submittedName>
</protein>
<dbReference type="PRINTS" id="PR01438">
    <property type="entry name" value="UNVRSLSTRESS"/>
</dbReference>
<reference evidence="4 5" key="1">
    <citation type="submission" date="2014-11" db="EMBL/GenBank/DDBJ databases">
        <authorList>
            <person name="Diene M.Seydina."/>
        </authorList>
    </citation>
    <scope>NUCLEOTIDE SEQUENCE [LARGE SCALE GENOMIC DNA]</scope>
    <source>
        <strain evidence="4 5">Neisseria meningitidis CHUV</strain>
    </source>
</reference>
<dbReference type="AlphaFoldDB" id="A0A0H5QC17"/>
<evidence type="ECO:0000256" key="2">
    <source>
        <dbReference type="SAM" id="MobiDB-lite"/>
    </source>
</evidence>
<name>A0A0H5QC17_NEIMI</name>
<dbReference type="InterPro" id="IPR006016">
    <property type="entry name" value="UspA"/>
</dbReference>
<feature type="domain" description="UspA" evidence="3">
    <location>
        <begin position="26"/>
        <end position="173"/>
    </location>
</feature>
<dbReference type="PIRSF" id="PIRSF006276">
    <property type="entry name" value="UspA"/>
    <property type="match status" value="1"/>
</dbReference>
<feature type="compositionally biased region" description="Basic and acidic residues" evidence="2">
    <location>
        <begin position="10"/>
        <end position="20"/>
    </location>
</feature>
<evidence type="ECO:0000313" key="4">
    <source>
        <dbReference type="EMBL" id="CRY98790.1"/>
    </source>
</evidence>
<accession>A0A0H5QC17</accession>
<evidence type="ECO:0000313" key="5">
    <source>
        <dbReference type="Proteomes" id="UP000182715"/>
    </source>
</evidence>
<dbReference type="Proteomes" id="UP000182715">
    <property type="component" value="Unassembled WGS sequence"/>
</dbReference>
<sequence length="179" mass="19437">MKRRKLSLRPSDKRAPRGGAKGEYDMYKHLVVAVDGSETSINALKHAAELAGVNSARLTLVHVANPAEYMALAPEFLQHESYEAAAVAQGNEVLDAAERTARELGVENTVKHLLVANKGAREMAQDLVDYADENGADLLVLGTHGRTGLMHLLMGSFAETVMRQSHLPLLIIRSKAEEA</sequence>
<evidence type="ECO:0000256" key="1">
    <source>
        <dbReference type="ARBA" id="ARBA00008791"/>
    </source>
</evidence>
<dbReference type="InterPro" id="IPR006015">
    <property type="entry name" value="Universal_stress_UspA"/>
</dbReference>
<proteinExistence type="inferred from homology"/>
<dbReference type="SUPFAM" id="SSF52402">
    <property type="entry name" value="Adenine nucleotide alpha hydrolases-like"/>
    <property type="match status" value="1"/>
</dbReference>
<dbReference type="CDD" id="cd00293">
    <property type="entry name" value="USP-like"/>
    <property type="match status" value="1"/>
</dbReference>
<dbReference type="EMBL" id="CVTF01000022">
    <property type="protein sequence ID" value="CRY98790.1"/>
    <property type="molecule type" value="Genomic_DNA"/>
</dbReference>
<dbReference type="Gene3D" id="3.40.50.620">
    <property type="entry name" value="HUPs"/>
    <property type="match status" value="1"/>
</dbReference>
<dbReference type="Pfam" id="PF00582">
    <property type="entry name" value="Usp"/>
    <property type="match status" value="1"/>
</dbReference>